<feature type="non-terminal residue" evidence="2">
    <location>
        <position position="151"/>
    </location>
</feature>
<dbReference type="InterPro" id="IPR000210">
    <property type="entry name" value="BTB/POZ_dom"/>
</dbReference>
<dbReference type="Pfam" id="PF00651">
    <property type="entry name" value="BTB"/>
    <property type="match status" value="1"/>
</dbReference>
<sequence length="151" mass="16976">DDLVSVVVGEGKEVFRIYRGVLTYHSSHFAAALNGSFKESETGVVALGEEDVEVFKAFYSWIYNRRLRDTPAPSHNDNSGEAEKMAVTAWEELLCKIFVFADMRGVLALKNDAIDALHESISCSWMSIEGNNVQYIYNNTVETSQLRRFAV</sequence>
<organism evidence="2">
    <name type="scientific">Mytilinidion resinicola</name>
    <dbReference type="NCBI Taxonomy" id="574789"/>
    <lineage>
        <taxon>Eukaryota</taxon>
        <taxon>Fungi</taxon>
        <taxon>Dikarya</taxon>
        <taxon>Ascomycota</taxon>
        <taxon>Pezizomycotina</taxon>
        <taxon>Dothideomycetes</taxon>
        <taxon>Pleosporomycetidae</taxon>
        <taxon>Mytilinidiales</taxon>
        <taxon>Mytilinidiaceae</taxon>
        <taxon>Mytilinidion</taxon>
    </lineage>
</organism>
<evidence type="ECO:0000313" key="4">
    <source>
        <dbReference type="RefSeq" id="XP_033579976.1"/>
    </source>
</evidence>
<evidence type="ECO:0000259" key="1">
    <source>
        <dbReference type="PROSITE" id="PS50097"/>
    </source>
</evidence>
<dbReference type="OrthoDB" id="194443at2759"/>
<feature type="domain" description="BTB" evidence="1">
    <location>
        <begin position="2"/>
        <end position="71"/>
    </location>
</feature>
<feature type="non-terminal residue" evidence="2">
    <location>
        <position position="1"/>
    </location>
</feature>
<evidence type="ECO:0000313" key="2">
    <source>
        <dbReference type="EMBL" id="KAF2813012.1"/>
    </source>
</evidence>
<name>A0A6A6YVN8_9PEZI</name>
<protein>
    <recommendedName>
        <fullName evidence="1">BTB domain-containing protein</fullName>
    </recommendedName>
</protein>
<gene>
    <name evidence="2 4" type="ORF">BDZ99DRAFT_341310</name>
</gene>
<dbReference type="Gene3D" id="3.30.710.10">
    <property type="entry name" value="Potassium Channel Kv1.1, Chain A"/>
    <property type="match status" value="1"/>
</dbReference>
<dbReference type="Proteomes" id="UP000504636">
    <property type="component" value="Unplaced"/>
</dbReference>
<dbReference type="RefSeq" id="XP_033579976.1">
    <property type="nucleotide sequence ID" value="XM_033714373.1"/>
</dbReference>
<accession>A0A6A6YVN8</accession>
<dbReference type="AlphaFoldDB" id="A0A6A6YVN8"/>
<dbReference type="EMBL" id="MU003696">
    <property type="protein sequence ID" value="KAF2813012.1"/>
    <property type="molecule type" value="Genomic_DNA"/>
</dbReference>
<dbReference type="PANTHER" id="PTHR47843">
    <property type="entry name" value="BTB DOMAIN-CONTAINING PROTEIN-RELATED"/>
    <property type="match status" value="1"/>
</dbReference>
<dbReference type="CDD" id="cd18186">
    <property type="entry name" value="BTB_POZ_ZBTB_KLHL-like"/>
    <property type="match status" value="1"/>
</dbReference>
<dbReference type="PROSITE" id="PS50097">
    <property type="entry name" value="BTB"/>
    <property type="match status" value="1"/>
</dbReference>
<reference evidence="2 4" key="1">
    <citation type="journal article" date="2020" name="Stud. Mycol.">
        <title>101 Dothideomycetes genomes: a test case for predicting lifestyles and emergence of pathogens.</title>
        <authorList>
            <person name="Haridas S."/>
            <person name="Albert R."/>
            <person name="Binder M."/>
            <person name="Bloem J."/>
            <person name="Labutti K."/>
            <person name="Salamov A."/>
            <person name="Andreopoulos B."/>
            <person name="Baker S."/>
            <person name="Barry K."/>
            <person name="Bills G."/>
            <person name="Bluhm B."/>
            <person name="Cannon C."/>
            <person name="Castanera R."/>
            <person name="Culley D."/>
            <person name="Daum C."/>
            <person name="Ezra D."/>
            <person name="Gonzalez J."/>
            <person name="Henrissat B."/>
            <person name="Kuo A."/>
            <person name="Liang C."/>
            <person name="Lipzen A."/>
            <person name="Lutzoni F."/>
            <person name="Magnuson J."/>
            <person name="Mondo S."/>
            <person name="Nolan M."/>
            <person name="Ohm R."/>
            <person name="Pangilinan J."/>
            <person name="Park H.-J."/>
            <person name="Ramirez L."/>
            <person name="Alfaro M."/>
            <person name="Sun H."/>
            <person name="Tritt A."/>
            <person name="Yoshinaga Y."/>
            <person name="Zwiers L.-H."/>
            <person name="Turgeon B."/>
            <person name="Goodwin S."/>
            <person name="Spatafora J."/>
            <person name="Crous P."/>
            <person name="Grigoriev I."/>
        </authorList>
    </citation>
    <scope>NUCLEOTIDE SEQUENCE</scope>
    <source>
        <strain evidence="2 4">CBS 304.34</strain>
    </source>
</reference>
<dbReference type="SUPFAM" id="SSF54695">
    <property type="entry name" value="POZ domain"/>
    <property type="match status" value="1"/>
</dbReference>
<dbReference type="PANTHER" id="PTHR47843:SF2">
    <property type="entry name" value="BTB DOMAIN-CONTAINING PROTEIN"/>
    <property type="match status" value="1"/>
</dbReference>
<dbReference type="SMART" id="SM00225">
    <property type="entry name" value="BTB"/>
    <property type="match status" value="1"/>
</dbReference>
<reference evidence="4" key="3">
    <citation type="submission" date="2025-04" db="UniProtKB">
        <authorList>
            <consortium name="RefSeq"/>
        </authorList>
    </citation>
    <scope>IDENTIFICATION</scope>
    <source>
        <strain evidence="4">CBS 304.34</strain>
    </source>
</reference>
<reference evidence="4" key="2">
    <citation type="submission" date="2020-04" db="EMBL/GenBank/DDBJ databases">
        <authorList>
            <consortium name="NCBI Genome Project"/>
        </authorList>
    </citation>
    <scope>NUCLEOTIDE SEQUENCE</scope>
    <source>
        <strain evidence="4">CBS 304.34</strain>
    </source>
</reference>
<dbReference type="InterPro" id="IPR011333">
    <property type="entry name" value="SKP1/BTB/POZ_sf"/>
</dbReference>
<proteinExistence type="predicted"/>
<evidence type="ECO:0000313" key="3">
    <source>
        <dbReference type="Proteomes" id="UP000504636"/>
    </source>
</evidence>
<keyword evidence="3" id="KW-1185">Reference proteome</keyword>
<dbReference type="GeneID" id="54455266"/>